<dbReference type="InterPro" id="IPR029069">
    <property type="entry name" value="HotDog_dom_sf"/>
</dbReference>
<keyword evidence="2" id="KW-1185">Reference proteome</keyword>
<dbReference type="SUPFAM" id="SSF54637">
    <property type="entry name" value="Thioesterase/thiol ester dehydrase-isomerase"/>
    <property type="match status" value="1"/>
</dbReference>
<dbReference type="Proteomes" id="UP000249910">
    <property type="component" value="Chromosome"/>
</dbReference>
<proteinExistence type="predicted"/>
<reference evidence="1 2" key="1">
    <citation type="submission" date="2017-06" db="EMBL/GenBank/DDBJ databases">
        <title>Complete genome of Francisella halioticida.</title>
        <authorList>
            <person name="Sjodin A."/>
        </authorList>
    </citation>
    <scope>NUCLEOTIDE SEQUENCE [LARGE SCALE GENOMIC DNA]</scope>
    <source>
        <strain evidence="1 2">DSM 23729</strain>
    </source>
</reference>
<dbReference type="Pfam" id="PF13279">
    <property type="entry name" value="4HBT_2"/>
    <property type="match status" value="1"/>
</dbReference>
<organism evidence="1 2">
    <name type="scientific">Francisella halioticida</name>
    <dbReference type="NCBI Taxonomy" id="549298"/>
    <lineage>
        <taxon>Bacteria</taxon>
        <taxon>Pseudomonadati</taxon>
        <taxon>Pseudomonadota</taxon>
        <taxon>Gammaproteobacteria</taxon>
        <taxon>Thiotrichales</taxon>
        <taxon>Francisellaceae</taxon>
        <taxon>Francisella</taxon>
    </lineage>
</organism>
<dbReference type="EMBL" id="CP022132">
    <property type="protein sequence ID" value="ASG68892.1"/>
    <property type="molecule type" value="Genomic_DNA"/>
</dbReference>
<sequence>MKQHSLFTYYFNMEIPFFDTDMLQIVWHGHYIKYFEMARCGMLEHINYDYIQMKNDGYAWPVVDVRLECIKPASFKQKIYIQCDLIEFEYRLKINHIIRDQSTDIKITEGSIVQLAVNIEKKETCFITPKQWQQKIKGLIENEKNNVIHS</sequence>
<dbReference type="RefSeq" id="WP_088773351.1">
    <property type="nucleotide sequence ID" value="NZ_AP023082.1"/>
</dbReference>
<evidence type="ECO:0000313" key="1">
    <source>
        <dbReference type="EMBL" id="ASG68892.1"/>
    </source>
</evidence>
<dbReference type="CDD" id="cd00586">
    <property type="entry name" value="4HBT"/>
    <property type="match status" value="1"/>
</dbReference>
<gene>
    <name evidence="1" type="ORF">CDV26_11350</name>
</gene>
<name>A0ABN5B2M8_9GAMM</name>
<evidence type="ECO:0000313" key="2">
    <source>
        <dbReference type="Proteomes" id="UP000249910"/>
    </source>
</evidence>
<accession>A0ABN5B2M8</accession>
<dbReference type="Gene3D" id="3.10.129.10">
    <property type="entry name" value="Hotdog Thioesterase"/>
    <property type="match status" value="1"/>
</dbReference>
<protein>
    <submittedName>
        <fullName evidence="1">Thioesterase</fullName>
    </submittedName>
</protein>